<name>A0A392P2Z6_9FABA</name>
<keyword evidence="1" id="KW-1133">Transmembrane helix</keyword>
<dbReference type="EMBL" id="LXQA010061612">
    <property type="protein sequence ID" value="MCI06368.1"/>
    <property type="molecule type" value="Genomic_DNA"/>
</dbReference>
<feature type="transmembrane region" description="Helical" evidence="1">
    <location>
        <begin position="32"/>
        <end position="56"/>
    </location>
</feature>
<accession>A0A392P2Z6</accession>
<feature type="non-terminal residue" evidence="2">
    <location>
        <position position="1"/>
    </location>
</feature>
<organism evidence="2 3">
    <name type="scientific">Trifolium medium</name>
    <dbReference type="NCBI Taxonomy" id="97028"/>
    <lineage>
        <taxon>Eukaryota</taxon>
        <taxon>Viridiplantae</taxon>
        <taxon>Streptophyta</taxon>
        <taxon>Embryophyta</taxon>
        <taxon>Tracheophyta</taxon>
        <taxon>Spermatophyta</taxon>
        <taxon>Magnoliopsida</taxon>
        <taxon>eudicotyledons</taxon>
        <taxon>Gunneridae</taxon>
        <taxon>Pentapetalae</taxon>
        <taxon>rosids</taxon>
        <taxon>fabids</taxon>
        <taxon>Fabales</taxon>
        <taxon>Fabaceae</taxon>
        <taxon>Papilionoideae</taxon>
        <taxon>50 kb inversion clade</taxon>
        <taxon>NPAAA clade</taxon>
        <taxon>Hologalegina</taxon>
        <taxon>IRL clade</taxon>
        <taxon>Trifolieae</taxon>
        <taxon>Trifolium</taxon>
    </lineage>
</organism>
<proteinExistence type="predicted"/>
<evidence type="ECO:0000313" key="2">
    <source>
        <dbReference type="EMBL" id="MCI06368.1"/>
    </source>
</evidence>
<keyword evidence="1" id="KW-0472">Membrane</keyword>
<protein>
    <submittedName>
        <fullName evidence="2">Uncharacterized protein</fullName>
    </submittedName>
</protein>
<dbReference type="Proteomes" id="UP000265520">
    <property type="component" value="Unassembled WGS sequence"/>
</dbReference>
<keyword evidence="1" id="KW-0812">Transmembrane</keyword>
<evidence type="ECO:0000256" key="1">
    <source>
        <dbReference type="SAM" id="Phobius"/>
    </source>
</evidence>
<reference evidence="2 3" key="1">
    <citation type="journal article" date="2018" name="Front. Plant Sci.">
        <title>Red Clover (Trifolium pratense) and Zigzag Clover (T. medium) - A Picture of Genomic Similarities and Differences.</title>
        <authorList>
            <person name="Dluhosova J."/>
            <person name="Istvanek J."/>
            <person name="Nedelnik J."/>
            <person name="Repkova J."/>
        </authorList>
    </citation>
    <scope>NUCLEOTIDE SEQUENCE [LARGE SCALE GENOMIC DNA]</scope>
    <source>
        <strain evidence="3">cv. 10/8</strain>
        <tissue evidence="2">Leaf</tissue>
    </source>
</reference>
<keyword evidence="3" id="KW-1185">Reference proteome</keyword>
<comment type="caution">
    <text evidence="2">The sequence shown here is derived from an EMBL/GenBank/DDBJ whole genome shotgun (WGS) entry which is preliminary data.</text>
</comment>
<sequence length="87" mass="9738">KKSQQGQTVLYDHGDTILRLLYRCSHGIPRLYYIYTILVLAFSTVPSAAGAVLALLSSCNVLSALLSIQFELKPHALHPVTKQMKYY</sequence>
<dbReference type="AlphaFoldDB" id="A0A392P2Z6"/>
<evidence type="ECO:0000313" key="3">
    <source>
        <dbReference type="Proteomes" id="UP000265520"/>
    </source>
</evidence>